<sequence>MESIEDKIAQLVDMGFTPEQAQVALKVSNNNVQTAISYLFEEPIEVQDEPSNTASSVDTVAIQNPLDIPDLSSFRSAVSPTPSTAARQLELEVEESDGEQTPDEDMNPQLSNSEHIEESSAVVPKSMSPASSTTTSSLESKDEPRRTGASDSTPGSGSYSSAISGSIFEKLDTYHFDSQIPKLVVPINPSNLENFYVPFVIILSQLSEFQNIIFNEEFQFKDYGWDANWYNKSGLSVLIPTTISKKQENAYRKLIEIQRIVGFLVKDDSKRLFISTWNLLKNLNEEFFDTELIEEIIPKIYESLNTCILEVLSEESQISNDELIKRNLESLFKSIVYSESEEQMNNIYHIDIESNHNNKNIYHSFNELIWGNEMEQLGQIYFTKLSDFITISKINELHYNHRNSSSSFQVLEEFYPQIYTKQYKDLIISLNKSKESMFQRKLVLVKQLNKLTFFEGKKLNGILNGTIQVFSDDDRVSTELRAIVDEIELEKTKINEELETLSKSYSTSDITNVENILSAINESEGEELEPYILSGVIQSQNEYCFRKQGSDEWVYVKFLRRKSKDLIEDIECVSFESFEKLMERLDIFDGEISTYTYVKKSVWEKTSTCNIPNGLKSFFGRDNVYREERNKEEENKIKSKEEGEEQEDRDEPEEEESSDEDEEIEEV</sequence>
<feature type="compositionally biased region" description="Basic and acidic residues" evidence="1">
    <location>
        <begin position="628"/>
        <end position="641"/>
    </location>
</feature>
<dbReference type="OrthoDB" id="4489171at2759"/>
<comment type="caution">
    <text evidence="3">The sequence shown here is derived from an EMBL/GenBank/DDBJ whole genome shotgun (WGS) entry which is preliminary data.</text>
</comment>
<organism evidence="3 4">
    <name type="scientific">[Candida] railenensis</name>
    <dbReference type="NCBI Taxonomy" id="45579"/>
    <lineage>
        <taxon>Eukaryota</taxon>
        <taxon>Fungi</taxon>
        <taxon>Dikarya</taxon>
        <taxon>Ascomycota</taxon>
        <taxon>Saccharomycotina</taxon>
        <taxon>Pichiomycetes</taxon>
        <taxon>Debaryomycetaceae</taxon>
        <taxon>Kurtzmaniella</taxon>
    </lineage>
</organism>
<evidence type="ECO:0000259" key="2">
    <source>
        <dbReference type="PROSITE" id="PS50030"/>
    </source>
</evidence>
<dbReference type="Gene3D" id="1.10.8.10">
    <property type="entry name" value="DNA helicase RuvA subunit, C-terminal domain"/>
    <property type="match status" value="1"/>
</dbReference>
<dbReference type="AlphaFoldDB" id="A0A9P0QLW7"/>
<dbReference type="Proteomes" id="UP000837801">
    <property type="component" value="Unassembled WGS sequence"/>
</dbReference>
<feature type="region of interest" description="Disordered" evidence="1">
    <location>
        <begin position="628"/>
        <end position="667"/>
    </location>
</feature>
<dbReference type="InterPro" id="IPR015940">
    <property type="entry name" value="UBA"/>
</dbReference>
<evidence type="ECO:0000256" key="1">
    <source>
        <dbReference type="SAM" id="MobiDB-lite"/>
    </source>
</evidence>
<reference evidence="3" key="1">
    <citation type="submission" date="2022-03" db="EMBL/GenBank/DDBJ databases">
        <authorList>
            <person name="Legras J.-L."/>
            <person name="Devillers H."/>
            <person name="Grondin C."/>
        </authorList>
    </citation>
    <scope>NUCLEOTIDE SEQUENCE</scope>
    <source>
        <strain evidence="3">CLIB 1423</strain>
    </source>
</reference>
<evidence type="ECO:0000313" key="3">
    <source>
        <dbReference type="EMBL" id="CAH2351616.1"/>
    </source>
</evidence>
<feature type="compositionally biased region" description="Acidic residues" evidence="1">
    <location>
        <begin position="642"/>
        <end position="667"/>
    </location>
</feature>
<accession>A0A9P0QLW7</accession>
<name>A0A9P0QLW7_9ASCO</name>
<dbReference type="InterPro" id="IPR009060">
    <property type="entry name" value="UBA-like_sf"/>
</dbReference>
<dbReference type="PANTHER" id="PTHR39597:SF1">
    <property type="entry name" value="UBA DOMAIN-CONTAINING PROTEIN RUP1"/>
    <property type="match status" value="1"/>
</dbReference>
<proteinExistence type="predicted"/>
<feature type="compositionally biased region" description="Basic and acidic residues" evidence="1">
    <location>
        <begin position="139"/>
        <end position="148"/>
    </location>
</feature>
<dbReference type="SMART" id="SM00165">
    <property type="entry name" value="UBA"/>
    <property type="match status" value="1"/>
</dbReference>
<dbReference type="SUPFAM" id="SSF46934">
    <property type="entry name" value="UBA-like"/>
    <property type="match status" value="1"/>
</dbReference>
<feature type="compositionally biased region" description="Low complexity" evidence="1">
    <location>
        <begin position="150"/>
        <end position="159"/>
    </location>
</feature>
<feature type="compositionally biased region" description="Low complexity" evidence="1">
    <location>
        <begin position="126"/>
        <end position="138"/>
    </location>
</feature>
<protein>
    <recommendedName>
        <fullName evidence="2">UBA domain-containing protein</fullName>
    </recommendedName>
</protein>
<feature type="domain" description="UBA" evidence="2">
    <location>
        <begin position="2"/>
        <end position="42"/>
    </location>
</feature>
<feature type="compositionally biased region" description="Acidic residues" evidence="1">
    <location>
        <begin position="92"/>
        <end position="106"/>
    </location>
</feature>
<dbReference type="GO" id="GO:0005634">
    <property type="term" value="C:nucleus"/>
    <property type="evidence" value="ECO:0007669"/>
    <property type="project" value="TreeGrafter"/>
</dbReference>
<dbReference type="Pfam" id="PF00627">
    <property type="entry name" value="UBA"/>
    <property type="match status" value="1"/>
</dbReference>
<dbReference type="CDD" id="cd14297">
    <property type="entry name" value="UBA2_spUBP14_like"/>
    <property type="match status" value="1"/>
</dbReference>
<evidence type="ECO:0000313" key="4">
    <source>
        <dbReference type="Proteomes" id="UP000837801"/>
    </source>
</evidence>
<dbReference type="GO" id="GO:0016579">
    <property type="term" value="P:protein deubiquitination"/>
    <property type="evidence" value="ECO:0007669"/>
    <property type="project" value="TreeGrafter"/>
</dbReference>
<dbReference type="PANTHER" id="PTHR39597">
    <property type="entry name" value="UBA DOMAIN-CONTAINING PROTEIN RUP1"/>
    <property type="match status" value="1"/>
</dbReference>
<dbReference type="InterPro" id="IPR055335">
    <property type="entry name" value="Ucp6/RUP1"/>
</dbReference>
<dbReference type="EMBL" id="CAKXYY010000004">
    <property type="protein sequence ID" value="CAH2351616.1"/>
    <property type="molecule type" value="Genomic_DNA"/>
</dbReference>
<gene>
    <name evidence="3" type="ORF">CLIB1423_04S02080</name>
</gene>
<keyword evidence="4" id="KW-1185">Reference proteome</keyword>
<dbReference type="PROSITE" id="PS50030">
    <property type="entry name" value="UBA"/>
    <property type="match status" value="1"/>
</dbReference>
<feature type="region of interest" description="Disordered" evidence="1">
    <location>
        <begin position="92"/>
        <end position="159"/>
    </location>
</feature>
<dbReference type="GO" id="GO:0005829">
    <property type="term" value="C:cytosol"/>
    <property type="evidence" value="ECO:0007669"/>
    <property type="project" value="TreeGrafter"/>
</dbReference>